<organism evidence="16 17">
    <name type="scientific">Powellomyces hirtus</name>
    <dbReference type="NCBI Taxonomy" id="109895"/>
    <lineage>
        <taxon>Eukaryota</taxon>
        <taxon>Fungi</taxon>
        <taxon>Fungi incertae sedis</taxon>
        <taxon>Chytridiomycota</taxon>
        <taxon>Chytridiomycota incertae sedis</taxon>
        <taxon>Chytridiomycetes</taxon>
        <taxon>Spizellomycetales</taxon>
        <taxon>Powellomycetaceae</taxon>
        <taxon>Powellomyces</taxon>
    </lineage>
</organism>
<evidence type="ECO:0000256" key="6">
    <source>
        <dbReference type="ARBA" id="ARBA00022777"/>
    </source>
</evidence>
<dbReference type="InterPro" id="IPR018484">
    <property type="entry name" value="FGGY_N"/>
</dbReference>
<feature type="domain" description="Carbohydrate kinase FGGY N-terminal" evidence="14">
    <location>
        <begin position="134"/>
        <end position="386"/>
    </location>
</feature>
<reference evidence="16 17" key="1">
    <citation type="journal article" date="2019" name="Sci. Rep.">
        <title>Comparative genomics of chytrid fungi reveal insights into the obligate biotrophic and pathogenic lifestyle of Synchytrium endobioticum.</title>
        <authorList>
            <person name="van de Vossenberg B.T.L.H."/>
            <person name="Warris S."/>
            <person name="Nguyen H.D.T."/>
            <person name="van Gent-Pelzer M.P.E."/>
            <person name="Joly D.L."/>
            <person name="van de Geest H.C."/>
            <person name="Bonants P.J.M."/>
            <person name="Smith D.S."/>
            <person name="Levesque C.A."/>
            <person name="van der Lee T.A.J."/>
        </authorList>
    </citation>
    <scope>NUCLEOTIDE SEQUENCE [LARGE SCALE GENOMIC DNA]</scope>
    <source>
        <strain evidence="16 17">CBS 809.83</strain>
    </source>
</reference>
<comment type="pathway">
    <text evidence="1">Polyol metabolism; glycerol degradation via glycerol kinase pathway; sn-glycerol 3-phosphate from glycerol: step 1/1.</text>
</comment>
<evidence type="ECO:0000256" key="10">
    <source>
        <dbReference type="ARBA" id="ARBA00052101"/>
    </source>
</evidence>
<comment type="catalytic activity">
    <reaction evidence="10">
        <text>glycerol + ATP = sn-glycerol 3-phosphate + ADP + H(+)</text>
        <dbReference type="Rhea" id="RHEA:21644"/>
        <dbReference type="ChEBI" id="CHEBI:15378"/>
        <dbReference type="ChEBI" id="CHEBI:17754"/>
        <dbReference type="ChEBI" id="CHEBI:30616"/>
        <dbReference type="ChEBI" id="CHEBI:57597"/>
        <dbReference type="ChEBI" id="CHEBI:456216"/>
        <dbReference type="EC" id="2.7.1.30"/>
    </reaction>
</comment>
<dbReference type="FunFam" id="3.30.420.40:FF:000108">
    <property type="entry name" value="Glycerol kinase, glycosomal"/>
    <property type="match status" value="1"/>
</dbReference>
<evidence type="ECO:0000256" key="5">
    <source>
        <dbReference type="ARBA" id="ARBA00022741"/>
    </source>
</evidence>
<evidence type="ECO:0000256" key="11">
    <source>
        <dbReference type="ARBA" id="ARBA00071571"/>
    </source>
</evidence>
<dbReference type="AlphaFoldDB" id="A0A507DVT6"/>
<dbReference type="FunFam" id="3.30.420.40:FF:000177">
    <property type="entry name" value="Glycerol kinase"/>
    <property type="match status" value="1"/>
</dbReference>
<dbReference type="EC" id="2.7.1.30" evidence="3"/>
<comment type="caution">
    <text evidence="16">The sequence shown here is derived from an EMBL/GenBank/DDBJ whole genome shotgun (WGS) entry which is preliminary data.</text>
</comment>
<dbReference type="GO" id="GO:0006641">
    <property type="term" value="P:triglyceride metabolic process"/>
    <property type="evidence" value="ECO:0007669"/>
    <property type="project" value="TreeGrafter"/>
</dbReference>
<dbReference type="GO" id="GO:0004370">
    <property type="term" value="F:glycerol kinase activity"/>
    <property type="evidence" value="ECO:0007669"/>
    <property type="project" value="UniProtKB-EC"/>
</dbReference>
<evidence type="ECO:0000256" key="2">
    <source>
        <dbReference type="ARBA" id="ARBA00009156"/>
    </source>
</evidence>
<feature type="compositionally biased region" description="Low complexity" evidence="13">
    <location>
        <begin position="29"/>
        <end position="49"/>
    </location>
</feature>
<dbReference type="GO" id="GO:0019563">
    <property type="term" value="P:glycerol catabolic process"/>
    <property type="evidence" value="ECO:0007669"/>
    <property type="project" value="UniProtKB-UniPathway"/>
</dbReference>
<feature type="region of interest" description="Disordered" evidence="13">
    <location>
        <begin position="94"/>
        <end position="116"/>
    </location>
</feature>
<dbReference type="InterPro" id="IPR018483">
    <property type="entry name" value="Carb_kinase_FGGY_CS"/>
</dbReference>
<sequence>MSSPAATPATTPASTATEAAPAPAPAPAPATTASAPIEAAPAPTAAAPTPADPVQTVQVQEVSADQARGAAAPTPTKPKKPSFAKRLFSILKNGAPVTPPASSSTSPTASRKSLDVNAKTMSATTAKTPEIFVGSIDQGTSSSRFIIFNQKGEIVTMHQMEFEQIYPQAGWCEHDPEVIMDSVNQCIAEVAKKLEAMGHSISDIKAIGITNQRETTVVWDKITGKPLHHAIVWLDGRTKSTVAKLVEKSESKTTTHLQQKCGLPFSTYFSGVKLRWLLDNVDAVKKAHDEGRLAFGTIDSWLIYNLTGGVNGGKHVSDVTNASRTMFMNIHTLQWDEDILKFFDVKREILPEIVSSAEEYGKVVGGPLAGLPLAGCLGDQQAAVVGQRCFNPGEVKNTYGTGCFMLFNTGTDAVISKHGLLTTVGYKLGKDADAVYALEGSVAIAGAAIKWLRDNLKMIESAAEINELAAKVENTGGVYFVPAFSGLFAPHWRDDARGCIVGLTQYATREHIARATLEAVCFQSKEVLDAMNADAGTDLAMLKVDGGMTNSDLGMQIQADLLGISVERPAMRETTALGAALAAGLTVGVWKDLNDFAAGEKPDIFEPKIEAKDRADRYADWKKAVERSLNWV</sequence>
<keyword evidence="8" id="KW-0067">ATP-binding</keyword>
<feature type="compositionally biased region" description="Low complexity" evidence="13">
    <location>
        <begin position="1"/>
        <end position="21"/>
    </location>
</feature>
<evidence type="ECO:0000256" key="9">
    <source>
        <dbReference type="ARBA" id="ARBA00043149"/>
    </source>
</evidence>
<evidence type="ECO:0000256" key="7">
    <source>
        <dbReference type="ARBA" id="ARBA00022798"/>
    </source>
</evidence>
<feature type="domain" description="Carbohydrate kinase FGGY C-terminal" evidence="15">
    <location>
        <begin position="396"/>
        <end position="585"/>
    </location>
</feature>
<dbReference type="Gene3D" id="3.30.420.40">
    <property type="match status" value="2"/>
</dbReference>
<dbReference type="SUPFAM" id="SSF53067">
    <property type="entry name" value="Actin-like ATPase domain"/>
    <property type="match status" value="2"/>
</dbReference>
<dbReference type="PROSITE" id="PS00445">
    <property type="entry name" value="FGGY_KINASES_2"/>
    <property type="match status" value="1"/>
</dbReference>
<keyword evidence="7" id="KW-0319">Glycerol metabolism</keyword>
<keyword evidence="4 12" id="KW-0808">Transferase</keyword>
<evidence type="ECO:0000256" key="3">
    <source>
        <dbReference type="ARBA" id="ARBA00012099"/>
    </source>
</evidence>
<evidence type="ECO:0000256" key="12">
    <source>
        <dbReference type="RuleBase" id="RU003733"/>
    </source>
</evidence>
<gene>
    <name evidence="16" type="primary">GUT1</name>
    <name evidence="16" type="ORF">PhCBS80983_g05204</name>
</gene>
<evidence type="ECO:0000256" key="4">
    <source>
        <dbReference type="ARBA" id="ARBA00022679"/>
    </source>
</evidence>
<evidence type="ECO:0000259" key="15">
    <source>
        <dbReference type="Pfam" id="PF02782"/>
    </source>
</evidence>
<dbReference type="EMBL" id="QEAQ01000103">
    <property type="protein sequence ID" value="TPX55581.1"/>
    <property type="molecule type" value="Genomic_DNA"/>
</dbReference>
<keyword evidence="5" id="KW-0547">Nucleotide-binding</keyword>
<evidence type="ECO:0000313" key="17">
    <source>
        <dbReference type="Proteomes" id="UP000318582"/>
    </source>
</evidence>
<dbReference type="InterPro" id="IPR042018">
    <property type="entry name" value="GK1-3_metazoan-type"/>
</dbReference>
<dbReference type="STRING" id="109895.A0A507DVT6"/>
<dbReference type="NCBIfam" id="TIGR01311">
    <property type="entry name" value="glycerol_kin"/>
    <property type="match status" value="1"/>
</dbReference>
<evidence type="ECO:0000256" key="1">
    <source>
        <dbReference type="ARBA" id="ARBA00005190"/>
    </source>
</evidence>
<dbReference type="Pfam" id="PF02782">
    <property type="entry name" value="FGGY_C"/>
    <property type="match status" value="1"/>
</dbReference>
<feature type="compositionally biased region" description="Low complexity" evidence="13">
    <location>
        <begin position="100"/>
        <end position="110"/>
    </location>
</feature>
<dbReference type="InterPro" id="IPR018485">
    <property type="entry name" value="FGGY_C"/>
</dbReference>
<dbReference type="PROSITE" id="PS00933">
    <property type="entry name" value="FGGY_KINASES_1"/>
    <property type="match status" value="1"/>
</dbReference>
<feature type="region of interest" description="Disordered" evidence="13">
    <location>
        <begin position="1"/>
        <end position="82"/>
    </location>
</feature>
<evidence type="ECO:0000259" key="14">
    <source>
        <dbReference type="Pfam" id="PF00370"/>
    </source>
</evidence>
<dbReference type="UniPathway" id="UPA00618">
    <property type="reaction ID" value="UER00672"/>
</dbReference>
<evidence type="ECO:0000256" key="13">
    <source>
        <dbReference type="SAM" id="MobiDB-lite"/>
    </source>
</evidence>
<proteinExistence type="inferred from homology"/>
<accession>A0A507DVT6</accession>
<dbReference type="PANTHER" id="PTHR10196:SF69">
    <property type="entry name" value="GLYCEROL KINASE"/>
    <property type="match status" value="1"/>
</dbReference>
<keyword evidence="6 12" id="KW-0418">Kinase</keyword>
<dbReference type="NCBIfam" id="NF000756">
    <property type="entry name" value="PRK00047.1"/>
    <property type="match status" value="1"/>
</dbReference>
<evidence type="ECO:0000313" key="16">
    <source>
        <dbReference type="EMBL" id="TPX55581.1"/>
    </source>
</evidence>
<protein>
    <recommendedName>
        <fullName evidence="11">Probable glycerol kinase</fullName>
        <ecNumber evidence="3">2.7.1.30</ecNumber>
    </recommendedName>
    <alternativeName>
        <fullName evidence="9">ATP:glycerol 3-phosphotransferase</fullName>
    </alternativeName>
</protein>
<dbReference type="InterPro" id="IPR043129">
    <property type="entry name" value="ATPase_NBD"/>
</dbReference>
<comment type="similarity">
    <text evidence="2 12">Belongs to the FGGY kinase family.</text>
</comment>
<keyword evidence="17" id="KW-1185">Reference proteome</keyword>
<dbReference type="InterPro" id="IPR005999">
    <property type="entry name" value="Glycerol_kin"/>
</dbReference>
<dbReference type="Pfam" id="PF00370">
    <property type="entry name" value="FGGY_N"/>
    <property type="match status" value="1"/>
</dbReference>
<dbReference type="GO" id="GO:0005524">
    <property type="term" value="F:ATP binding"/>
    <property type="evidence" value="ECO:0007669"/>
    <property type="project" value="UniProtKB-KW"/>
</dbReference>
<name>A0A507DVT6_9FUNG</name>
<dbReference type="GO" id="GO:0046167">
    <property type="term" value="P:glycerol-3-phosphate biosynthetic process"/>
    <property type="evidence" value="ECO:0007669"/>
    <property type="project" value="TreeGrafter"/>
</dbReference>
<dbReference type="PANTHER" id="PTHR10196">
    <property type="entry name" value="SUGAR KINASE"/>
    <property type="match status" value="1"/>
</dbReference>
<dbReference type="GO" id="GO:0005739">
    <property type="term" value="C:mitochondrion"/>
    <property type="evidence" value="ECO:0007669"/>
    <property type="project" value="TreeGrafter"/>
</dbReference>
<evidence type="ECO:0000256" key="8">
    <source>
        <dbReference type="ARBA" id="ARBA00022840"/>
    </source>
</evidence>
<dbReference type="Proteomes" id="UP000318582">
    <property type="component" value="Unassembled WGS sequence"/>
</dbReference>
<dbReference type="CDD" id="cd07792">
    <property type="entry name" value="ASKHA_NBD_FGGY_GK1-3-like"/>
    <property type="match status" value="1"/>
</dbReference>